<dbReference type="InterPro" id="IPR023631">
    <property type="entry name" value="Amidase_dom"/>
</dbReference>
<dbReference type="EMBL" id="NCWY01000001">
    <property type="protein sequence ID" value="PAK97235.1"/>
    <property type="molecule type" value="Genomic_DNA"/>
</dbReference>
<dbReference type="InterPro" id="IPR052739">
    <property type="entry name" value="FAAH2"/>
</dbReference>
<proteinExistence type="predicted"/>
<dbReference type="InterPro" id="IPR036928">
    <property type="entry name" value="AS_sf"/>
</dbReference>
<dbReference type="AlphaFoldDB" id="A0A269ZHK3"/>
<dbReference type="Pfam" id="PF01425">
    <property type="entry name" value="Amidase"/>
    <property type="match status" value="1"/>
</dbReference>
<evidence type="ECO:0000313" key="3">
    <source>
        <dbReference type="Proteomes" id="UP000216867"/>
    </source>
</evidence>
<dbReference type="GO" id="GO:0012505">
    <property type="term" value="C:endomembrane system"/>
    <property type="evidence" value="ECO:0007669"/>
    <property type="project" value="TreeGrafter"/>
</dbReference>
<dbReference type="Proteomes" id="UP000216867">
    <property type="component" value="Unassembled WGS sequence"/>
</dbReference>
<accession>A0A269ZHK3</accession>
<dbReference type="SUPFAM" id="SSF75304">
    <property type="entry name" value="Amidase signature (AS) enzymes"/>
    <property type="match status" value="1"/>
</dbReference>
<dbReference type="RefSeq" id="WP_095375174.1">
    <property type="nucleotide sequence ID" value="NZ_JABAHH010000011.1"/>
</dbReference>
<reference evidence="2 3" key="1">
    <citation type="submission" date="2017-04" db="EMBL/GenBank/DDBJ databases">
        <title>Kefir bacterial isolates.</title>
        <authorList>
            <person name="Kim Y."/>
            <person name="Blasche S."/>
            <person name="Patil K.R."/>
        </authorList>
    </citation>
    <scope>NUCLEOTIDE SEQUENCE [LARGE SCALE GENOMIC DNA]</scope>
    <source>
        <strain evidence="2 3">OG2</strain>
    </source>
</reference>
<gene>
    <name evidence="2" type="ORF">B8X04_01250</name>
</gene>
<organism evidence="2 3">
    <name type="scientific">Brevibacterium casei</name>
    <dbReference type="NCBI Taxonomy" id="33889"/>
    <lineage>
        <taxon>Bacteria</taxon>
        <taxon>Bacillati</taxon>
        <taxon>Actinomycetota</taxon>
        <taxon>Actinomycetes</taxon>
        <taxon>Micrococcales</taxon>
        <taxon>Brevibacteriaceae</taxon>
        <taxon>Brevibacterium</taxon>
    </lineage>
</organism>
<name>A0A269ZHK3_9MICO</name>
<sequence length="497" mass="52649">MSAATELWALSATEVLARFRTRDLSPVEYLEALTARIEDRDDDLGALTEVLPEATASARDAERFYTKTREDELDEILAMRPLAGLPVIAKEKHALAGHTLTQGLLHNRFAVAHRDAAVIRRIRDAGGYIHARATTPEFSCATITHSPMWGVTRNPWNPELSPGGSSGGSGAALAAGFGPLATASDIAGSTRLPAAFTGTVGFKAPYGRIPGEPPLSADWYRGDGPMARTVADTALLARVMVGLDSTDPSSIDSPHFLAGFDRTPAEVVESLKGKRVAVCLRLGDFPVGDDVIRNTGAVASALAFAEAEVAEIELPWTAERIFETAFTHFGHILAPAMRAATRGHEDSLADYTRRFMADAEAVAARRSLYDGLVMEAEIQAELATAMAGFDVLLAPTSAVAGLLAGASYLDGIRIGADGIGREGTGAGARLEHYWQAHMTMPFNICNRVPIVNVPSGMADCGIPTGVQIVGHPFADRSVFDVAAAVELLRPWAGLAPG</sequence>
<comment type="caution">
    <text evidence="2">The sequence shown here is derived from an EMBL/GenBank/DDBJ whole genome shotgun (WGS) entry which is preliminary data.</text>
</comment>
<protein>
    <submittedName>
        <fullName evidence="2">Amidase</fullName>
    </submittedName>
</protein>
<evidence type="ECO:0000313" key="2">
    <source>
        <dbReference type="EMBL" id="PAK97235.1"/>
    </source>
</evidence>
<evidence type="ECO:0000259" key="1">
    <source>
        <dbReference type="Pfam" id="PF01425"/>
    </source>
</evidence>
<feature type="domain" description="Amidase" evidence="1">
    <location>
        <begin position="28"/>
        <end position="478"/>
    </location>
</feature>
<dbReference type="PANTHER" id="PTHR43372">
    <property type="entry name" value="FATTY-ACID AMIDE HYDROLASE"/>
    <property type="match status" value="1"/>
</dbReference>
<dbReference type="PANTHER" id="PTHR43372:SF4">
    <property type="entry name" value="FATTY-ACID AMIDE HYDROLASE 2"/>
    <property type="match status" value="1"/>
</dbReference>
<dbReference type="Gene3D" id="3.90.1300.10">
    <property type="entry name" value="Amidase signature (AS) domain"/>
    <property type="match status" value="1"/>
</dbReference>